<dbReference type="PANTHER" id="PTHR18964">
    <property type="entry name" value="ROK (REPRESSOR, ORF, KINASE) FAMILY"/>
    <property type="match status" value="1"/>
</dbReference>
<dbReference type="EMBL" id="AP011112">
    <property type="protein sequence ID" value="BAI69131.1"/>
    <property type="molecule type" value="Genomic_DNA"/>
</dbReference>
<dbReference type="PANTHER" id="PTHR18964:SF149">
    <property type="entry name" value="BIFUNCTIONAL UDP-N-ACETYLGLUCOSAMINE 2-EPIMERASE_N-ACETYLMANNOSAMINE KINASE"/>
    <property type="match status" value="1"/>
</dbReference>
<dbReference type="InterPro" id="IPR000600">
    <property type="entry name" value="ROK"/>
</dbReference>
<dbReference type="AlphaFoldDB" id="D3DH29"/>
<dbReference type="eggNOG" id="COG1940">
    <property type="taxonomic scope" value="Bacteria"/>
</dbReference>
<protein>
    <submittedName>
        <fullName evidence="2">Transcriptional regulator, NagC/XylR family</fullName>
    </submittedName>
</protein>
<reference evidence="2 3" key="1">
    <citation type="journal article" date="2010" name="J. Bacteriol.">
        <title>Complete genome sequence of the thermophilic, obligately chemolithoautotrophic hydrogen-oxidizing bacterium Hydrogenobacter thermophilus TK-6.</title>
        <authorList>
            <person name="Arai H."/>
            <person name="Kanbe H."/>
            <person name="Ishii M."/>
            <person name="Igarashi Y."/>
        </authorList>
    </citation>
    <scope>NUCLEOTIDE SEQUENCE [LARGE SCALE GENOMIC DNA]</scope>
    <source>
        <strain evidence="3">DSM 6534 / IAM 12695 / TK-6 [Tokyo]</strain>
    </source>
</reference>
<dbReference type="InterPro" id="IPR043129">
    <property type="entry name" value="ATPase_NBD"/>
</dbReference>
<gene>
    <name evidence="2" type="ordered locus">HTH_0670</name>
</gene>
<sequence>MRKGVDIGGTFIKVLWEDGRRQKFYVKDISRDGEKFIKTIVSVVKEGEPEAVGIAVAGFTSLEGVVYKSPNIPALDGLNLKEIITSEGIKCIVGNDVSFGAFGEWYYDHRESKSLLFIAIGTGLGAGFVINGEPYLGACGSSLELGHHIIKVGGELCNCGRAGCWEAYCSSYGFERIYKSISQEYLRDYQVVEKAKQGDQTALSAVEVFKEYLIAGLVNAVHILNPDVLVLGGGLLDSMREFLGDVKERLLASVEKLPASCLSVAFSSCEEFCMARGALAMSLKLFEQSSP</sequence>
<dbReference type="OrthoDB" id="9810372at2"/>
<evidence type="ECO:0000313" key="2">
    <source>
        <dbReference type="EMBL" id="BAI69131.1"/>
    </source>
</evidence>
<proteinExistence type="inferred from homology"/>
<keyword evidence="3" id="KW-1185">Reference proteome</keyword>
<dbReference type="Pfam" id="PF00480">
    <property type="entry name" value="ROK"/>
    <property type="match status" value="1"/>
</dbReference>
<accession>D3DH29</accession>
<dbReference type="KEGG" id="hte:Hydth_0669"/>
<evidence type="ECO:0000313" key="3">
    <source>
        <dbReference type="Proteomes" id="UP000002574"/>
    </source>
</evidence>
<dbReference type="RefSeq" id="WP_012963313.1">
    <property type="nucleotide sequence ID" value="NC_013799.1"/>
</dbReference>
<name>D3DH29_HYDTT</name>
<evidence type="ECO:0000256" key="1">
    <source>
        <dbReference type="ARBA" id="ARBA00006479"/>
    </source>
</evidence>
<dbReference type="KEGG" id="hth:HTH_0670"/>
<organism evidence="2 3">
    <name type="scientific">Hydrogenobacter thermophilus (strain DSM 6534 / IAM 12695 / TK-6)</name>
    <dbReference type="NCBI Taxonomy" id="608538"/>
    <lineage>
        <taxon>Bacteria</taxon>
        <taxon>Pseudomonadati</taxon>
        <taxon>Aquificota</taxon>
        <taxon>Aquificia</taxon>
        <taxon>Aquificales</taxon>
        <taxon>Aquificaceae</taxon>
        <taxon>Hydrogenobacter</taxon>
    </lineage>
</organism>
<dbReference type="STRING" id="608538.HTH_0670"/>
<comment type="similarity">
    <text evidence="1">Belongs to the ROK (NagC/XylR) family.</text>
</comment>
<dbReference type="Gene3D" id="3.30.420.40">
    <property type="match status" value="2"/>
</dbReference>
<dbReference type="SUPFAM" id="SSF53067">
    <property type="entry name" value="Actin-like ATPase domain"/>
    <property type="match status" value="2"/>
</dbReference>
<dbReference type="Proteomes" id="UP000002574">
    <property type="component" value="Chromosome"/>
</dbReference>